<sequence length="262" mass="28796">MPGSPGASLVRWFRAARTGLYRDLVEAEARSGGEVVSEAQIVPDIDDLVRRFPRIGKTWPQFEEELAAFPWGAQLVFLTEGGEPEVLGRASSYHVLRDGSIWRASALTKVNSPDDVASCTAVVDFLYAALDGSSPLYGHIEWDNFDELTNLDTVLRRKRRTSLREGRQFLRGYAWVTVCPAELVTRLGGAAALEDSGVFHRVFPLRAGGVLLQASATMDGYTEQVMERVFEALAPVLPPGEPSPDPAHPDTRFVPRDAATVR</sequence>
<dbReference type="EMBL" id="CP109546">
    <property type="protein sequence ID" value="WTZ14530.1"/>
    <property type="molecule type" value="Genomic_DNA"/>
</dbReference>
<evidence type="ECO:0000313" key="3">
    <source>
        <dbReference type="EMBL" id="WTZ14530.1"/>
    </source>
</evidence>
<feature type="region of interest" description="Disordered" evidence="1">
    <location>
        <begin position="237"/>
        <end position="262"/>
    </location>
</feature>
<name>A0AAU3HLW9_9ACTN</name>
<dbReference type="AlphaFoldDB" id="A0AAU3HLW9"/>
<protein>
    <submittedName>
        <fullName evidence="2">DUF3396 domain-containing protein</fullName>
    </submittedName>
</protein>
<gene>
    <name evidence="2" type="ORF">OG699_00035</name>
    <name evidence="3" type="ORF">OG699_45225</name>
</gene>
<organism evidence="2">
    <name type="scientific">Streptomyces sp. NBC_01393</name>
    <dbReference type="NCBI Taxonomy" id="2903851"/>
    <lineage>
        <taxon>Bacteria</taxon>
        <taxon>Bacillati</taxon>
        <taxon>Actinomycetota</taxon>
        <taxon>Actinomycetes</taxon>
        <taxon>Kitasatosporales</taxon>
        <taxon>Streptomycetaceae</taxon>
        <taxon>Streptomyces</taxon>
    </lineage>
</organism>
<evidence type="ECO:0000256" key="1">
    <source>
        <dbReference type="SAM" id="MobiDB-lite"/>
    </source>
</evidence>
<reference evidence="2" key="1">
    <citation type="submission" date="2022-10" db="EMBL/GenBank/DDBJ databases">
        <title>The complete genomes of actinobacterial strains from the NBC collection.</title>
        <authorList>
            <person name="Joergensen T.S."/>
            <person name="Alvarez Arevalo M."/>
            <person name="Sterndorff E.B."/>
            <person name="Faurdal D."/>
            <person name="Vuksanovic O."/>
            <person name="Mourched A.-S."/>
            <person name="Charusanti P."/>
            <person name="Shaw S."/>
            <person name="Blin K."/>
            <person name="Weber T."/>
        </authorList>
    </citation>
    <scope>NUCLEOTIDE SEQUENCE</scope>
    <source>
        <strain evidence="2">NBC_01393</strain>
    </source>
</reference>
<dbReference type="EMBL" id="CP109546">
    <property type="protein sequence ID" value="WTZ06556.1"/>
    <property type="molecule type" value="Genomic_DNA"/>
</dbReference>
<accession>A0AAU3HLW9</accession>
<proteinExistence type="predicted"/>
<evidence type="ECO:0000313" key="2">
    <source>
        <dbReference type="EMBL" id="WTZ06556.1"/>
    </source>
</evidence>
<feature type="compositionally biased region" description="Pro residues" evidence="1">
    <location>
        <begin position="237"/>
        <end position="246"/>
    </location>
</feature>